<accession>A0A6A6JRE4</accession>
<evidence type="ECO:0000256" key="1">
    <source>
        <dbReference type="SAM" id="MobiDB-lite"/>
    </source>
</evidence>
<feature type="compositionally biased region" description="Basic and acidic residues" evidence="1">
    <location>
        <begin position="127"/>
        <end position="138"/>
    </location>
</feature>
<sequence length="138" mass="16319">MEIPRNAKTNDARTAAGHTIIQWDRFYVRNTLMQSHDSNITLLKSFTREVARDHVQRYPDIQWKDIDSRVKSEMMARVNQLLAREDIPQVTETVFLWRMRKAIRDAKEQARTAQNRTLPQNTSAEQSRPRPFDPVRDQ</sequence>
<protein>
    <submittedName>
        <fullName evidence="2">Uncharacterized protein</fullName>
    </submittedName>
</protein>
<evidence type="ECO:0000313" key="3">
    <source>
        <dbReference type="Proteomes" id="UP000800097"/>
    </source>
</evidence>
<name>A0A6A6JRE4_WESOR</name>
<dbReference type="EMBL" id="ML986487">
    <property type="protein sequence ID" value="KAF2278967.1"/>
    <property type="molecule type" value="Genomic_DNA"/>
</dbReference>
<feature type="region of interest" description="Disordered" evidence="1">
    <location>
        <begin position="106"/>
        <end position="138"/>
    </location>
</feature>
<keyword evidence="3" id="KW-1185">Reference proteome</keyword>
<feature type="compositionally biased region" description="Polar residues" evidence="1">
    <location>
        <begin position="111"/>
        <end position="126"/>
    </location>
</feature>
<dbReference type="Proteomes" id="UP000800097">
    <property type="component" value="Unassembled WGS sequence"/>
</dbReference>
<dbReference type="GeneID" id="54549988"/>
<proteinExistence type="predicted"/>
<dbReference type="AlphaFoldDB" id="A0A6A6JRE4"/>
<dbReference type="RefSeq" id="XP_033656506.1">
    <property type="nucleotide sequence ID" value="XM_033796813.1"/>
</dbReference>
<dbReference type="OrthoDB" id="3937045at2759"/>
<reference evidence="2" key="1">
    <citation type="journal article" date="2020" name="Stud. Mycol.">
        <title>101 Dothideomycetes genomes: a test case for predicting lifestyles and emergence of pathogens.</title>
        <authorList>
            <person name="Haridas S."/>
            <person name="Albert R."/>
            <person name="Binder M."/>
            <person name="Bloem J."/>
            <person name="Labutti K."/>
            <person name="Salamov A."/>
            <person name="Andreopoulos B."/>
            <person name="Baker S."/>
            <person name="Barry K."/>
            <person name="Bills G."/>
            <person name="Bluhm B."/>
            <person name="Cannon C."/>
            <person name="Castanera R."/>
            <person name="Culley D."/>
            <person name="Daum C."/>
            <person name="Ezra D."/>
            <person name="Gonzalez J."/>
            <person name="Henrissat B."/>
            <person name="Kuo A."/>
            <person name="Liang C."/>
            <person name="Lipzen A."/>
            <person name="Lutzoni F."/>
            <person name="Magnuson J."/>
            <person name="Mondo S."/>
            <person name="Nolan M."/>
            <person name="Ohm R."/>
            <person name="Pangilinan J."/>
            <person name="Park H.-J."/>
            <person name="Ramirez L."/>
            <person name="Alfaro M."/>
            <person name="Sun H."/>
            <person name="Tritt A."/>
            <person name="Yoshinaga Y."/>
            <person name="Zwiers L.-H."/>
            <person name="Turgeon B."/>
            <person name="Goodwin S."/>
            <person name="Spatafora J."/>
            <person name="Crous P."/>
            <person name="Grigoriev I."/>
        </authorList>
    </citation>
    <scope>NUCLEOTIDE SEQUENCE</scope>
    <source>
        <strain evidence="2">CBS 379.55</strain>
    </source>
</reference>
<gene>
    <name evidence="2" type="ORF">EI97DRAFT_413969</name>
</gene>
<organism evidence="2 3">
    <name type="scientific">Westerdykella ornata</name>
    <dbReference type="NCBI Taxonomy" id="318751"/>
    <lineage>
        <taxon>Eukaryota</taxon>
        <taxon>Fungi</taxon>
        <taxon>Dikarya</taxon>
        <taxon>Ascomycota</taxon>
        <taxon>Pezizomycotina</taxon>
        <taxon>Dothideomycetes</taxon>
        <taxon>Pleosporomycetidae</taxon>
        <taxon>Pleosporales</taxon>
        <taxon>Sporormiaceae</taxon>
        <taxon>Westerdykella</taxon>
    </lineage>
</organism>
<evidence type="ECO:0000313" key="2">
    <source>
        <dbReference type="EMBL" id="KAF2278967.1"/>
    </source>
</evidence>